<evidence type="ECO:0000256" key="1">
    <source>
        <dbReference type="ARBA" id="ARBA00007867"/>
    </source>
</evidence>
<evidence type="ECO:0000256" key="2">
    <source>
        <dbReference type="ARBA" id="ARBA00022679"/>
    </source>
</evidence>
<keyword evidence="2 4" id="KW-0808">Transferase</keyword>
<evidence type="ECO:0000313" key="6">
    <source>
        <dbReference type="EMBL" id="KAJ3259567.1"/>
    </source>
</evidence>
<dbReference type="Proteomes" id="UP001210925">
    <property type="component" value="Unassembled WGS sequence"/>
</dbReference>
<comment type="similarity">
    <text evidence="1">Belongs to the spermidine/spermine synthase family.</text>
</comment>
<accession>A0AAD5UNF1</accession>
<keyword evidence="7" id="KW-1185">Reference proteome</keyword>
<dbReference type="EMBL" id="JADGKB010000017">
    <property type="protein sequence ID" value="KAJ3259567.1"/>
    <property type="molecule type" value="Genomic_DNA"/>
</dbReference>
<dbReference type="PROSITE" id="PS51006">
    <property type="entry name" value="PABS_2"/>
    <property type="match status" value="1"/>
</dbReference>
<dbReference type="GO" id="GO:0006596">
    <property type="term" value="P:polyamine biosynthetic process"/>
    <property type="evidence" value="ECO:0007669"/>
    <property type="project" value="UniProtKB-UniRule"/>
</dbReference>
<organism evidence="6 7">
    <name type="scientific">Boothiomyces macroporosus</name>
    <dbReference type="NCBI Taxonomy" id="261099"/>
    <lineage>
        <taxon>Eukaryota</taxon>
        <taxon>Fungi</taxon>
        <taxon>Fungi incertae sedis</taxon>
        <taxon>Chytridiomycota</taxon>
        <taxon>Chytridiomycota incertae sedis</taxon>
        <taxon>Chytridiomycetes</taxon>
        <taxon>Rhizophydiales</taxon>
        <taxon>Terramycetaceae</taxon>
        <taxon>Boothiomyces</taxon>
    </lineage>
</organism>
<dbReference type="Pfam" id="PF01564">
    <property type="entry name" value="Spermine_synth"/>
    <property type="match status" value="1"/>
</dbReference>
<dbReference type="SUPFAM" id="SSF53335">
    <property type="entry name" value="S-adenosyl-L-methionine-dependent methyltransferases"/>
    <property type="match status" value="1"/>
</dbReference>
<gene>
    <name evidence="6" type="ORF">HK103_002121</name>
</gene>
<dbReference type="GO" id="GO:0016740">
    <property type="term" value="F:transferase activity"/>
    <property type="evidence" value="ECO:0007669"/>
    <property type="project" value="UniProtKB-UniRule"/>
</dbReference>
<feature type="active site" description="Proton acceptor" evidence="4">
    <location>
        <position position="95"/>
    </location>
</feature>
<dbReference type="PANTHER" id="PTHR43317:SF1">
    <property type="entry name" value="THERMOSPERMINE SYNTHASE ACAULIS5"/>
    <property type="match status" value="1"/>
</dbReference>
<evidence type="ECO:0000259" key="5">
    <source>
        <dbReference type="PROSITE" id="PS51006"/>
    </source>
</evidence>
<dbReference type="NCBIfam" id="NF037959">
    <property type="entry name" value="MFS_SpdSyn"/>
    <property type="match status" value="1"/>
</dbReference>
<sequence>MDFVRYVKRELVHQNIAALQIGLGIGVSAKTLLDSGFEVDIAEIDPVIYDYAIKYFNLPQPRNSTLTFTLVFIGDGRYFVEKIASNPSYDYVLHDIFTGGYVEPSLFSVEFFTAIKRILKPDGVLAVVIISVTQNYVGHPASIATKTVVATLKKVFKNVVCYLEIPGESEQNITIYATSFGDEIEFDFKQNDINLKDEMYLRTRKSFSTQPRLELDLNGVGPISDNVNPLKALQYPSAVAHWKIVRKVFPNSLLWTEYF</sequence>
<name>A0AAD5UNF1_9FUNG</name>
<evidence type="ECO:0000256" key="3">
    <source>
        <dbReference type="ARBA" id="ARBA00023115"/>
    </source>
</evidence>
<dbReference type="InterPro" id="IPR030374">
    <property type="entry name" value="PABS"/>
</dbReference>
<dbReference type="PANTHER" id="PTHR43317">
    <property type="entry name" value="THERMOSPERMINE SYNTHASE ACAULIS5"/>
    <property type="match status" value="1"/>
</dbReference>
<evidence type="ECO:0000313" key="7">
    <source>
        <dbReference type="Proteomes" id="UP001210925"/>
    </source>
</evidence>
<dbReference type="InterPro" id="IPR029063">
    <property type="entry name" value="SAM-dependent_MTases_sf"/>
</dbReference>
<dbReference type="AlphaFoldDB" id="A0AAD5UNF1"/>
<protein>
    <recommendedName>
        <fullName evidence="5">PABS domain-containing protein</fullName>
    </recommendedName>
</protein>
<dbReference type="Gene3D" id="3.40.50.150">
    <property type="entry name" value="Vaccinia Virus protein VP39"/>
    <property type="match status" value="1"/>
</dbReference>
<evidence type="ECO:0000256" key="4">
    <source>
        <dbReference type="PROSITE-ProRule" id="PRU00354"/>
    </source>
</evidence>
<feature type="domain" description="PABS" evidence="5">
    <location>
        <begin position="1"/>
        <end position="191"/>
    </location>
</feature>
<dbReference type="CDD" id="cd02440">
    <property type="entry name" value="AdoMet_MTases"/>
    <property type="match status" value="1"/>
</dbReference>
<reference evidence="6" key="1">
    <citation type="submission" date="2020-05" db="EMBL/GenBank/DDBJ databases">
        <title>Phylogenomic resolution of chytrid fungi.</title>
        <authorList>
            <person name="Stajich J.E."/>
            <person name="Amses K."/>
            <person name="Simmons R."/>
            <person name="Seto K."/>
            <person name="Myers J."/>
            <person name="Bonds A."/>
            <person name="Quandt C.A."/>
            <person name="Barry K."/>
            <person name="Liu P."/>
            <person name="Grigoriev I."/>
            <person name="Longcore J.E."/>
            <person name="James T.Y."/>
        </authorList>
    </citation>
    <scope>NUCLEOTIDE SEQUENCE</scope>
    <source>
        <strain evidence="6">PLAUS21</strain>
    </source>
</reference>
<proteinExistence type="inferred from homology"/>
<keyword evidence="3 4" id="KW-0620">Polyamine biosynthesis</keyword>
<comment type="caution">
    <text evidence="6">The sequence shown here is derived from an EMBL/GenBank/DDBJ whole genome shotgun (WGS) entry which is preliminary data.</text>
</comment>